<dbReference type="PROSITE" id="PS50893">
    <property type="entry name" value="ABC_TRANSPORTER_2"/>
    <property type="match status" value="2"/>
</dbReference>
<evidence type="ECO:0000313" key="7">
    <source>
        <dbReference type="EMBL" id="MDR5712178.1"/>
    </source>
</evidence>
<dbReference type="Proteomes" id="UP001260872">
    <property type="component" value="Unassembled WGS sequence"/>
</dbReference>
<evidence type="ECO:0000313" key="8">
    <source>
        <dbReference type="Proteomes" id="UP001260872"/>
    </source>
</evidence>
<dbReference type="InterPro" id="IPR027417">
    <property type="entry name" value="P-loop_NTPase"/>
</dbReference>
<keyword evidence="3" id="KW-0547">Nucleotide-binding</keyword>
<feature type="region of interest" description="Disordered" evidence="5">
    <location>
        <begin position="421"/>
        <end position="442"/>
    </location>
</feature>
<organism evidence="7 8">
    <name type="scientific">Nesterenkonia flava</name>
    <dbReference type="NCBI Taxonomy" id="469799"/>
    <lineage>
        <taxon>Bacteria</taxon>
        <taxon>Bacillati</taxon>
        <taxon>Actinomycetota</taxon>
        <taxon>Actinomycetes</taxon>
        <taxon>Micrococcales</taxon>
        <taxon>Micrococcaceae</taxon>
        <taxon>Nesterenkonia</taxon>
    </lineage>
</organism>
<dbReference type="PANTHER" id="PTHR43553:SF24">
    <property type="entry name" value="ENERGY-COUPLING FACTOR TRANSPORTER ATP-BINDING PROTEIN ECFA1"/>
    <property type="match status" value="1"/>
</dbReference>
<feature type="region of interest" description="Disordered" evidence="5">
    <location>
        <begin position="267"/>
        <end position="286"/>
    </location>
</feature>
<protein>
    <submittedName>
        <fullName evidence="7">ATP-binding cassette domain-containing protein</fullName>
    </submittedName>
</protein>
<feature type="domain" description="ABC transporter" evidence="6">
    <location>
        <begin position="16"/>
        <end position="263"/>
    </location>
</feature>
<dbReference type="Pfam" id="PF00005">
    <property type="entry name" value="ABC_tran"/>
    <property type="match status" value="2"/>
</dbReference>
<evidence type="ECO:0000256" key="1">
    <source>
        <dbReference type="ARBA" id="ARBA00005417"/>
    </source>
</evidence>
<dbReference type="RefSeq" id="WP_310537558.1">
    <property type="nucleotide sequence ID" value="NZ_BAAAOC010000006.1"/>
</dbReference>
<dbReference type="SUPFAM" id="SSF52540">
    <property type="entry name" value="P-loop containing nucleoside triphosphate hydrolases"/>
    <property type="match status" value="2"/>
</dbReference>
<keyword evidence="8" id="KW-1185">Reference proteome</keyword>
<feature type="compositionally biased region" description="Basic and acidic residues" evidence="5">
    <location>
        <begin position="267"/>
        <end position="276"/>
    </location>
</feature>
<dbReference type="GO" id="GO:0005524">
    <property type="term" value="F:ATP binding"/>
    <property type="evidence" value="ECO:0007669"/>
    <property type="project" value="UniProtKB-KW"/>
</dbReference>
<accession>A0ABU1FU85</accession>
<evidence type="ECO:0000256" key="4">
    <source>
        <dbReference type="ARBA" id="ARBA00022840"/>
    </source>
</evidence>
<evidence type="ECO:0000256" key="3">
    <source>
        <dbReference type="ARBA" id="ARBA00022741"/>
    </source>
</evidence>
<dbReference type="InterPro" id="IPR003593">
    <property type="entry name" value="AAA+_ATPase"/>
</dbReference>
<dbReference type="Gene3D" id="3.40.50.300">
    <property type="entry name" value="P-loop containing nucleotide triphosphate hydrolases"/>
    <property type="match status" value="2"/>
</dbReference>
<comment type="caution">
    <text evidence="7">The sequence shown here is derived from an EMBL/GenBank/DDBJ whole genome shotgun (WGS) entry which is preliminary data.</text>
</comment>
<comment type="similarity">
    <text evidence="1">Belongs to the ABC transporter superfamily.</text>
</comment>
<dbReference type="InterPro" id="IPR003439">
    <property type="entry name" value="ABC_transporter-like_ATP-bd"/>
</dbReference>
<sequence length="542" mass="56045">MADLPSARPAGSTPLLQLRGVGFWYPEATSDHATAPAALRDVTLSLAAGDAVAVLGPQGSGTSTLCRAAAGLLAEHGRLTGSVTVCDAALPAQEPARLSGAAPVALLGDDPEAQLTGMASVVLDEIQLPGRLTGLPLTECADRAQQVMDLLGIAELAGRRVEELSGGERQLTALASLLTLDPAVLILDQPSLSLDAAARARLLNALRQHCTAGGAVLIAAHQWDEVTAFCPRTLFLEAGSLQNASLTNTEKRDDDVARLLSPAAVDDARTAADRSSHNAGSPTRAARGVWDTTGAAASPTIAEVPVSGPSSAPGWSPLLQTRGLTVVRGGSTVLNGVDLSLIPGSITGALGPNGAGKSTLLRAVAGLLPNRTSGAGATTVSGTVLGPDGVDLTDLPAYQRAGHLAWVGQDPGVQLSASTVEKELRQTRRGEGRRRRAPSADEVAEVLGRTGLSEHAQTHPYDLTPAQRKDVVIAAALLLQPRVLLLDEPTLGRDGPSMERLTRLLRGLAHAGCAVLLTTHDHRWAQMLCETLITLTKTPRTS</sequence>
<evidence type="ECO:0000256" key="2">
    <source>
        <dbReference type="ARBA" id="ARBA00022448"/>
    </source>
</evidence>
<reference evidence="8" key="1">
    <citation type="submission" date="2023-07" db="EMBL/GenBank/DDBJ databases">
        <title>Description of three actinobacteria isolated from air of manufacturing shop in a pharmaceutical factory.</title>
        <authorList>
            <person name="Zhang D.-F."/>
        </authorList>
    </citation>
    <scope>NUCLEOTIDE SEQUENCE [LARGE SCALE GENOMIC DNA]</scope>
    <source>
        <strain evidence="8">CCTCC AB 207010</strain>
    </source>
</reference>
<keyword evidence="2" id="KW-0813">Transport</keyword>
<dbReference type="EMBL" id="JAVKGT010000020">
    <property type="protein sequence ID" value="MDR5712178.1"/>
    <property type="molecule type" value="Genomic_DNA"/>
</dbReference>
<dbReference type="SMART" id="SM00382">
    <property type="entry name" value="AAA"/>
    <property type="match status" value="2"/>
</dbReference>
<gene>
    <name evidence="7" type="ORF">RH857_08545</name>
</gene>
<evidence type="ECO:0000256" key="5">
    <source>
        <dbReference type="SAM" id="MobiDB-lite"/>
    </source>
</evidence>
<name>A0ABU1FU85_9MICC</name>
<keyword evidence="4 7" id="KW-0067">ATP-binding</keyword>
<proteinExistence type="inferred from homology"/>
<evidence type="ECO:0000259" key="6">
    <source>
        <dbReference type="PROSITE" id="PS50893"/>
    </source>
</evidence>
<feature type="domain" description="ABC transporter" evidence="6">
    <location>
        <begin position="319"/>
        <end position="542"/>
    </location>
</feature>
<feature type="compositionally biased region" description="Basic and acidic residues" evidence="5">
    <location>
        <begin position="421"/>
        <end position="430"/>
    </location>
</feature>
<dbReference type="PANTHER" id="PTHR43553">
    <property type="entry name" value="HEAVY METAL TRANSPORTER"/>
    <property type="match status" value="1"/>
</dbReference>
<dbReference type="InterPro" id="IPR050095">
    <property type="entry name" value="ECF_ABC_transporter_ATP-bd"/>
</dbReference>